<dbReference type="EMBL" id="CM023490">
    <property type="protein sequence ID" value="KAH6943058.1"/>
    <property type="molecule type" value="Genomic_DNA"/>
</dbReference>
<keyword evidence="2" id="KW-1185">Reference proteome</keyword>
<accession>A0ACB7T7Z8</accession>
<organism evidence="1 2">
    <name type="scientific">Hyalomma asiaticum</name>
    <name type="common">Tick</name>
    <dbReference type="NCBI Taxonomy" id="266040"/>
    <lineage>
        <taxon>Eukaryota</taxon>
        <taxon>Metazoa</taxon>
        <taxon>Ecdysozoa</taxon>
        <taxon>Arthropoda</taxon>
        <taxon>Chelicerata</taxon>
        <taxon>Arachnida</taxon>
        <taxon>Acari</taxon>
        <taxon>Parasitiformes</taxon>
        <taxon>Ixodida</taxon>
        <taxon>Ixodoidea</taxon>
        <taxon>Ixodidae</taxon>
        <taxon>Hyalomminae</taxon>
        <taxon>Hyalomma</taxon>
    </lineage>
</organism>
<name>A0ACB7T7Z8_HYAAI</name>
<proteinExistence type="predicted"/>
<sequence>MLASYIDQLRIDRPRLGCPANQGYRREVTPVGYGPPRSLAQFYRTIPFPQEIEKTSLSQYRSTQECATMYFR</sequence>
<reference evidence="1" key="1">
    <citation type="submission" date="2020-05" db="EMBL/GenBank/DDBJ databases">
        <title>Large-scale comparative analyses of tick genomes elucidate their genetic diversity and vector capacities.</title>
        <authorList>
            <person name="Jia N."/>
            <person name="Wang J."/>
            <person name="Shi W."/>
            <person name="Du L."/>
            <person name="Sun Y."/>
            <person name="Zhan W."/>
            <person name="Jiang J."/>
            <person name="Wang Q."/>
            <person name="Zhang B."/>
            <person name="Ji P."/>
            <person name="Sakyi L.B."/>
            <person name="Cui X."/>
            <person name="Yuan T."/>
            <person name="Jiang B."/>
            <person name="Yang W."/>
            <person name="Lam T.T.-Y."/>
            <person name="Chang Q."/>
            <person name="Ding S."/>
            <person name="Wang X."/>
            <person name="Zhu J."/>
            <person name="Ruan X."/>
            <person name="Zhao L."/>
            <person name="Wei J."/>
            <person name="Que T."/>
            <person name="Du C."/>
            <person name="Cheng J."/>
            <person name="Dai P."/>
            <person name="Han X."/>
            <person name="Huang E."/>
            <person name="Gao Y."/>
            <person name="Liu J."/>
            <person name="Shao H."/>
            <person name="Ye R."/>
            <person name="Li L."/>
            <person name="Wei W."/>
            <person name="Wang X."/>
            <person name="Wang C."/>
            <person name="Yang T."/>
            <person name="Huo Q."/>
            <person name="Li W."/>
            <person name="Guo W."/>
            <person name="Chen H."/>
            <person name="Zhou L."/>
            <person name="Ni X."/>
            <person name="Tian J."/>
            <person name="Zhou Y."/>
            <person name="Sheng Y."/>
            <person name="Liu T."/>
            <person name="Pan Y."/>
            <person name="Xia L."/>
            <person name="Li J."/>
            <person name="Zhao F."/>
            <person name="Cao W."/>
        </authorList>
    </citation>
    <scope>NUCLEOTIDE SEQUENCE</scope>
    <source>
        <strain evidence="1">Hyas-2018</strain>
    </source>
</reference>
<gene>
    <name evidence="1" type="ORF">HPB50_014776</name>
</gene>
<evidence type="ECO:0000313" key="1">
    <source>
        <dbReference type="EMBL" id="KAH6943058.1"/>
    </source>
</evidence>
<comment type="caution">
    <text evidence="1">The sequence shown here is derived from an EMBL/GenBank/DDBJ whole genome shotgun (WGS) entry which is preliminary data.</text>
</comment>
<evidence type="ECO:0000313" key="2">
    <source>
        <dbReference type="Proteomes" id="UP000821845"/>
    </source>
</evidence>
<protein>
    <submittedName>
        <fullName evidence="1">Uncharacterized protein</fullName>
    </submittedName>
</protein>
<dbReference type="Proteomes" id="UP000821845">
    <property type="component" value="Chromosome 10"/>
</dbReference>